<dbReference type="PANTHER" id="PTHR43867">
    <property type="entry name" value="CELLULOSE SYNTHASE CATALYTIC SUBUNIT A [UDP-FORMING]"/>
    <property type="match status" value="1"/>
</dbReference>
<dbReference type="GO" id="GO:0005886">
    <property type="term" value="C:plasma membrane"/>
    <property type="evidence" value="ECO:0007669"/>
    <property type="project" value="UniProtKB-SubCell"/>
</dbReference>
<comment type="subcellular location">
    <subcellularLocation>
        <location evidence="1">Cell inner membrane</location>
        <topology evidence="1">Multi-pass membrane protein</topology>
    </subcellularLocation>
</comment>
<evidence type="ECO:0000256" key="6">
    <source>
        <dbReference type="ARBA" id="ARBA00022519"/>
    </source>
</evidence>
<proteinExistence type="inferred from homology"/>
<feature type="transmembrane region" description="Helical" evidence="12">
    <location>
        <begin position="20"/>
        <end position="43"/>
    </location>
</feature>
<keyword evidence="5" id="KW-1003">Cell membrane</keyword>
<evidence type="ECO:0000256" key="7">
    <source>
        <dbReference type="ARBA" id="ARBA00022676"/>
    </source>
</evidence>
<comment type="similarity">
    <text evidence="3">Belongs to the glycosyltransferase 2 family. OpgH subfamily.</text>
</comment>
<dbReference type="EMBL" id="MHFR01000043">
    <property type="protein sequence ID" value="OGW97153.1"/>
    <property type="molecule type" value="Genomic_DNA"/>
</dbReference>
<keyword evidence="6" id="KW-0997">Cell inner membrane</keyword>
<dbReference type="SUPFAM" id="SSF53448">
    <property type="entry name" value="Nucleotide-diphospho-sugar transferases"/>
    <property type="match status" value="1"/>
</dbReference>
<feature type="transmembrane region" description="Helical" evidence="12">
    <location>
        <begin position="344"/>
        <end position="369"/>
    </location>
</feature>
<feature type="domain" description="Glycosyltransferase 2-like" evidence="13">
    <location>
        <begin position="182"/>
        <end position="404"/>
    </location>
</feature>
<sequence>MLANLFDFGRTFKDPRKRSVLFLGSVIFMTLVAVFLIASTVVITEETLLISILWILGFGFLFFNVAYLFIVSLIHPFLKLPILKEAYVKHFPKVALVYAVRNEAYGMFERIQYSFSGNQLPNVDLWILSDSTEDFISYENNLIRQLEDLNPGRVFYRRRAHPVERKQGNIAEFLHAHKEYDYIYICDADSMVPKGTLLKLLRKAEHPENQDIAIFQAFVKITHATTWYSRFERIGTRFAQKLNFIAFQSIFGRSISFGHHHLARTRVISRIRLPKGLLSHDNWDTVRLDQMGYRVVFCPDVEAYDEAPSNYLEAKARSCRWAQGTLQGIPLIFESKITLASRFLAAYGIYLYLAEIVFFSWVIMGLLAHSSLTGELIHFQVDSVWAGHFANRILTAVLMFSLVVVFFHKAVIFRTWEDVRHYFYELVISTFITLNNFIYGPLHILSIPLRKLHWRPMAKNPFVKVNFGSVARSLWIGTIAGVFGLYFCTQLTPYFVWQVTPILVSLIFSIPAVYLTAKSIPTKLKAWI</sequence>
<comment type="caution">
    <text evidence="14">The sequence shown here is derived from an EMBL/GenBank/DDBJ whole genome shotgun (WGS) entry which is preliminary data.</text>
</comment>
<protein>
    <recommendedName>
        <fullName evidence="4">Glucans biosynthesis glucosyltransferase H</fullName>
    </recommendedName>
</protein>
<evidence type="ECO:0000256" key="11">
    <source>
        <dbReference type="ARBA" id="ARBA00023136"/>
    </source>
</evidence>
<keyword evidence="9 12" id="KW-0812">Transmembrane</keyword>
<accession>A0A1G1KW44</accession>
<dbReference type="Gene3D" id="3.90.550.10">
    <property type="entry name" value="Spore Coat Polysaccharide Biosynthesis Protein SpsA, Chain A"/>
    <property type="match status" value="1"/>
</dbReference>
<dbReference type="InterPro" id="IPR050321">
    <property type="entry name" value="Glycosyltr_2/OpgH_subfam"/>
</dbReference>
<dbReference type="AlphaFoldDB" id="A0A1G1KW44"/>
<evidence type="ECO:0000256" key="5">
    <source>
        <dbReference type="ARBA" id="ARBA00022475"/>
    </source>
</evidence>
<evidence type="ECO:0000256" key="12">
    <source>
        <dbReference type="SAM" id="Phobius"/>
    </source>
</evidence>
<feature type="transmembrane region" description="Helical" evidence="12">
    <location>
        <begin position="389"/>
        <end position="411"/>
    </location>
</feature>
<feature type="transmembrane region" description="Helical" evidence="12">
    <location>
        <begin position="423"/>
        <end position="445"/>
    </location>
</feature>
<evidence type="ECO:0000256" key="2">
    <source>
        <dbReference type="ARBA" id="ARBA00005001"/>
    </source>
</evidence>
<dbReference type="Proteomes" id="UP000178187">
    <property type="component" value="Unassembled WGS sequence"/>
</dbReference>
<organism evidence="14 15">
    <name type="scientific">Candidatus Danuiimicrobium aquiferis</name>
    <dbReference type="NCBI Taxonomy" id="1801832"/>
    <lineage>
        <taxon>Bacteria</taxon>
        <taxon>Pseudomonadati</taxon>
        <taxon>Candidatus Omnitrophota</taxon>
        <taxon>Candidatus Danuiimicrobium</taxon>
    </lineage>
</organism>
<feature type="transmembrane region" description="Helical" evidence="12">
    <location>
        <begin position="494"/>
        <end position="517"/>
    </location>
</feature>
<evidence type="ECO:0000256" key="4">
    <source>
        <dbReference type="ARBA" id="ARBA00020585"/>
    </source>
</evidence>
<evidence type="ECO:0000313" key="14">
    <source>
        <dbReference type="EMBL" id="OGW97153.1"/>
    </source>
</evidence>
<dbReference type="InterPro" id="IPR029044">
    <property type="entry name" value="Nucleotide-diphossugar_trans"/>
</dbReference>
<keyword evidence="10 12" id="KW-1133">Transmembrane helix</keyword>
<evidence type="ECO:0000256" key="10">
    <source>
        <dbReference type="ARBA" id="ARBA00022989"/>
    </source>
</evidence>
<keyword evidence="7" id="KW-0328">Glycosyltransferase</keyword>
<evidence type="ECO:0000256" key="8">
    <source>
        <dbReference type="ARBA" id="ARBA00022679"/>
    </source>
</evidence>
<comment type="pathway">
    <text evidence="2">Glycan metabolism; osmoregulated periplasmic glucan (OPG) biosynthesis.</text>
</comment>
<feature type="transmembrane region" description="Helical" evidence="12">
    <location>
        <begin position="465"/>
        <end position="487"/>
    </location>
</feature>
<dbReference type="InterPro" id="IPR001173">
    <property type="entry name" value="Glyco_trans_2-like"/>
</dbReference>
<dbReference type="GO" id="GO:0016758">
    <property type="term" value="F:hexosyltransferase activity"/>
    <property type="evidence" value="ECO:0007669"/>
    <property type="project" value="TreeGrafter"/>
</dbReference>
<name>A0A1G1KW44_9BACT</name>
<evidence type="ECO:0000256" key="9">
    <source>
        <dbReference type="ARBA" id="ARBA00022692"/>
    </source>
</evidence>
<evidence type="ECO:0000256" key="1">
    <source>
        <dbReference type="ARBA" id="ARBA00004429"/>
    </source>
</evidence>
<reference evidence="14 15" key="1">
    <citation type="journal article" date="2016" name="Nat. Commun.">
        <title>Thousands of microbial genomes shed light on interconnected biogeochemical processes in an aquifer system.</title>
        <authorList>
            <person name="Anantharaman K."/>
            <person name="Brown C.T."/>
            <person name="Hug L.A."/>
            <person name="Sharon I."/>
            <person name="Castelle C.J."/>
            <person name="Probst A.J."/>
            <person name="Thomas B.C."/>
            <person name="Singh A."/>
            <person name="Wilkins M.J."/>
            <person name="Karaoz U."/>
            <person name="Brodie E.L."/>
            <person name="Williams K.H."/>
            <person name="Hubbard S.S."/>
            <person name="Banfield J.F."/>
        </authorList>
    </citation>
    <scope>NUCLEOTIDE SEQUENCE [LARGE SCALE GENOMIC DNA]</scope>
</reference>
<keyword evidence="11 12" id="KW-0472">Membrane</keyword>
<feature type="transmembrane region" description="Helical" evidence="12">
    <location>
        <begin position="49"/>
        <end position="74"/>
    </location>
</feature>
<keyword evidence="8" id="KW-0808">Transferase</keyword>
<evidence type="ECO:0000259" key="13">
    <source>
        <dbReference type="Pfam" id="PF13632"/>
    </source>
</evidence>
<dbReference type="Pfam" id="PF13632">
    <property type="entry name" value="Glyco_trans_2_3"/>
    <property type="match status" value="1"/>
</dbReference>
<gene>
    <name evidence="14" type="ORF">A3G33_08240</name>
</gene>
<evidence type="ECO:0000313" key="15">
    <source>
        <dbReference type="Proteomes" id="UP000178187"/>
    </source>
</evidence>
<dbReference type="PANTHER" id="PTHR43867:SF5">
    <property type="entry name" value="GLUCANS BIOSYNTHESIS GLUCOSYLTRANSFERASE H"/>
    <property type="match status" value="1"/>
</dbReference>
<evidence type="ECO:0000256" key="3">
    <source>
        <dbReference type="ARBA" id="ARBA00009337"/>
    </source>
</evidence>